<dbReference type="AlphaFoldDB" id="A0A0P7UXE2"/>
<evidence type="ECO:0000313" key="1">
    <source>
        <dbReference type="EMBL" id="KPP66364.1"/>
    </source>
</evidence>
<feature type="non-terminal residue" evidence="1">
    <location>
        <position position="1"/>
    </location>
</feature>
<proteinExistence type="predicted"/>
<dbReference type="EMBL" id="JARO02005689">
    <property type="protein sequence ID" value="KPP66364.1"/>
    <property type="molecule type" value="Genomic_DNA"/>
</dbReference>
<evidence type="ECO:0000313" key="2">
    <source>
        <dbReference type="Proteomes" id="UP000034805"/>
    </source>
</evidence>
<organism evidence="1 2">
    <name type="scientific">Scleropages formosus</name>
    <name type="common">Asian bonytongue</name>
    <name type="synonym">Osteoglossum formosum</name>
    <dbReference type="NCBI Taxonomy" id="113540"/>
    <lineage>
        <taxon>Eukaryota</taxon>
        <taxon>Metazoa</taxon>
        <taxon>Chordata</taxon>
        <taxon>Craniata</taxon>
        <taxon>Vertebrata</taxon>
        <taxon>Euteleostomi</taxon>
        <taxon>Actinopterygii</taxon>
        <taxon>Neopterygii</taxon>
        <taxon>Teleostei</taxon>
        <taxon>Osteoglossocephala</taxon>
        <taxon>Osteoglossomorpha</taxon>
        <taxon>Osteoglossiformes</taxon>
        <taxon>Osteoglossidae</taxon>
        <taxon>Scleropages</taxon>
    </lineage>
</organism>
<sequence>WVKTVGEVKENSGFPSCGGVLPKEPGEVWALYEGLVVPRQQVPVQRRSSLVQVSSTVRTRSALLPQLRTGIHLRRV</sequence>
<name>A0A0P7UXE2_SCLFO</name>
<gene>
    <name evidence="1" type="ORF">Z043_115142</name>
</gene>
<dbReference type="Proteomes" id="UP000034805">
    <property type="component" value="Unassembled WGS sequence"/>
</dbReference>
<reference evidence="1 2" key="1">
    <citation type="submission" date="2015-08" db="EMBL/GenBank/DDBJ databases">
        <title>The genome of the Asian arowana (Scleropages formosus).</title>
        <authorList>
            <person name="Tan M.H."/>
            <person name="Gan H.M."/>
            <person name="Croft L.J."/>
            <person name="Austin C.M."/>
        </authorList>
    </citation>
    <scope>NUCLEOTIDE SEQUENCE [LARGE SCALE GENOMIC DNA]</scope>
    <source>
        <strain evidence="1">Aro1</strain>
    </source>
</reference>
<comment type="caution">
    <text evidence="1">The sequence shown here is derived from an EMBL/GenBank/DDBJ whole genome shotgun (WGS) entry which is preliminary data.</text>
</comment>
<protein>
    <submittedName>
        <fullName evidence="1">Uncharacterized protein</fullName>
    </submittedName>
</protein>
<accession>A0A0P7UXE2</accession>